<dbReference type="PANTHER" id="PTHR30086">
    <property type="entry name" value="ARGININE EXPORTER PROTEIN ARGO"/>
    <property type="match status" value="1"/>
</dbReference>
<protein>
    <submittedName>
        <fullName evidence="7">Arginine exporter protein ArgO</fullName>
    </submittedName>
</protein>
<dbReference type="GO" id="GO:0005886">
    <property type="term" value="C:plasma membrane"/>
    <property type="evidence" value="ECO:0007669"/>
    <property type="project" value="UniProtKB-SubCell"/>
</dbReference>
<accession>A0A3B0RI55</accession>
<keyword evidence="3 6" id="KW-0812">Transmembrane</keyword>
<dbReference type="InterPro" id="IPR001123">
    <property type="entry name" value="LeuE-type"/>
</dbReference>
<evidence type="ECO:0000256" key="6">
    <source>
        <dbReference type="SAM" id="Phobius"/>
    </source>
</evidence>
<feature type="transmembrane region" description="Helical" evidence="6">
    <location>
        <begin position="6"/>
        <end position="25"/>
    </location>
</feature>
<evidence type="ECO:0000256" key="4">
    <source>
        <dbReference type="ARBA" id="ARBA00022989"/>
    </source>
</evidence>
<sequence>MQASAIAGFALGLSLILAIGSQNAFVLRQGLRREHVLLVVLTCAISDAFLVTAGVMGFGGLAKAFPWLEHVMRIGGAFFLFLYGLKNLRSAWRGGEILEAGPKAGSARSAFLTCMALTWLNPHVYLDTVVLLGSISSQYDHRLAFGIGAVTASFLFFFTLGFGARVLDPLFRRPESWRVLDLIVGLTMWAIALKLVLD</sequence>
<evidence type="ECO:0000256" key="3">
    <source>
        <dbReference type="ARBA" id="ARBA00022692"/>
    </source>
</evidence>
<evidence type="ECO:0000256" key="5">
    <source>
        <dbReference type="ARBA" id="ARBA00023136"/>
    </source>
</evidence>
<evidence type="ECO:0000256" key="1">
    <source>
        <dbReference type="ARBA" id="ARBA00004651"/>
    </source>
</evidence>
<dbReference type="Pfam" id="PF01810">
    <property type="entry name" value="LysE"/>
    <property type="match status" value="1"/>
</dbReference>
<reference evidence="7" key="1">
    <citation type="submission" date="2018-06" db="EMBL/GenBank/DDBJ databases">
        <authorList>
            <person name="Zhirakovskaya E."/>
        </authorList>
    </citation>
    <scope>NUCLEOTIDE SEQUENCE</scope>
</reference>
<dbReference type="GO" id="GO:0015171">
    <property type="term" value="F:amino acid transmembrane transporter activity"/>
    <property type="evidence" value="ECO:0007669"/>
    <property type="project" value="TreeGrafter"/>
</dbReference>
<feature type="transmembrane region" description="Helical" evidence="6">
    <location>
        <begin position="145"/>
        <end position="167"/>
    </location>
</feature>
<name>A0A3B0RI55_9ZZZZ</name>
<organism evidence="7">
    <name type="scientific">hydrothermal vent metagenome</name>
    <dbReference type="NCBI Taxonomy" id="652676"/>
    <lineage>
        <taxon>unclassified sequences</taxon>
        <taxon>metagenomes</taxon>
        <taxon>ecological metagenomes</taxon>
    </lineage>
</organism>
<feature type="transmembrane region" description="Helical" evidence="6">
    <location>
        <begin position="67"/>
        <end position="85"/>
    </location>
</feature>
<dbReference type="EMBL" id="UOEG01000028">
    <property type="protein sequence ID" value="VAV88526.1"/>
    <property type="molecule type" value="Genomic_DNA"/>
</dbReference>
<feature type="transmembrane region" description="Helical" evidence="6">
    <location>
        <begin position="179"/>
        <end position="197"/>
    </location>
</feature>
<keyword evidence="2" id="KW-1003">Cell membrane</keyword>
<evidence type="ECO:0000256" key="2">
    <source>
        <dbReference type="ARBA" id="ARBA00022475"/>
    </source>
</evidence>
<gene>
    <name evidence="7" type="ORF">MNBD_ALPHA07-2181</name>
</gene>
<dbReference type="AlphaFoldDB" id="A0A3B0RI55"/>
<dbReference type="PANTHER" id="PTHR30086:SF20">
    <property type="entry name" value="ARGININE EXPORTER PROTEIN ARGO-RELATED"/>
    <property type="match status" value="1"/>
</dbReference>
<feature type="transmembrane region" description="Helical" evidence="6">
    <location>
        <begin position="37"/>
        <end position="61"/>
    </location>
</feature>
<comment type="subcellular location">
    <subcellularLocation>
        <location evidence="1">Cell membrane</location>
        <topology evidence="1">Multi-pass membrane protein</topology>
    </subcellularLocation>
</comment>
<evidence type="ECO:0000313" key="7">
    <source>
        <dbReference type="EMBL" id="VAV88526.1"/>
    </source>
</evidence>
<keyword evidence="4 6" id="KW-1133">Transmembrane helix</keyword>
<proteinExistence type="predicted"/>
<keyword evidence="5 6" id="KW-0472">Membrane</keyword>